<dbReference type="Proteomes" id="UP000766595">
    <property type="component" value="Unassembled WGS sequence"/>
</dbReference>
<gene>
    <name evidence="3" type="ORF">KL771_26770</name>
</gene>
<proteinExistence type="inferred from homology"/>
<comment type="function">
    <text evidence="2">Antitoxin component of a type II toxin-antitoxin (TA) system.</text>
</comment>
<dbReference type="SUPFAM" id="SSF143120">
    <property type="entry name" value="YefM-like"/>
    <property type="match status" value="1"/>
</dbReference>
<keyword evidence="4" id="KW-1185">Reference proteome</keyword>
<dbReference type="InterPro" id="IPR036165">
    <property type="entry name" value="YefM-like_sf"/>
</dbReference>
<evidence type="ECO:0000256" key="1">
    <source>
        <dbReference type="ARBA" id="ARBA00009981"/>
    </source>
</evidence>
<comment type="caution">
    <text evidence="3">The sequence shown here is derived from an EMBL/GenBank/DDBJ whole genome shotgun (WGS) entry which is preliminary data.</text>
</comment>
<evidence type="ECO:0000256" key="2">
    <source>
        <dbReference type="RuleBase" id="RU362080"/>
    </source>
</evidence>
<sequence>MRVSTADFIKNYGTLADKALAEPVTITKNGRDRLVVLSAEEYERLKRRDRRVVRLEEFTDEEMALIARAEVPPGHEALDDELKDWRP</sequence>
<dbReference type="AlphaFoldDB" id="A0A947D9N3"/>
<organism evidence="3 4">
    <name type="scientific">Prosthecodimorpha staleyi</name>
    <dbReference type="NCBI Taxonomy" id="2840188"/>
    <lineage>
        <taxon>Bacteria</taxon>
        <taxon>Pseudomonadati</taxon>
        <taxon>Pseudomonadota</taxon>
        <taxon>Alphaproteobacteria</taxon>
        <taxon>Hyphomicrobiales</taxon>
        <taxon>Ancalomicrobiaceae</taxon>
        <taxon>Prosthecodimorpha</taxon>
    </lineage>
</organism>
<dbReference type="Pfam" id="PF02604">
    <property type="entry name" value="PhdYeFM_antitox"/>
    <property type="match status" value="1"/>
</dbReference>
<dbReference type="InterPro" id="IPR006442">
    <property type="entry name" value="Antitoxin_Phd/YefM"/>
</dbReference>
<comment type="similarity">
    <text evidence="1 2">Belongs to the phD/YefM antitoxin family.</text>
</comment>
<dbReference type="Gene3D" id="3.40.1620.10">
    <property type="entry name" value="YefM-like domain"/>
    <property type="match status" value="1"/>
</dbReference>
<name>A0A947D9N3_9HYPH</name>
<reference evidence="3 4" key="1">
    <citation type="submission" date="2021-06" db="EMBL/GenBank/DDBJ databases">
        <authorList>
            <person name="Grouzdev D.S."/>
            <person name="Koziaeva V."/>
        </authorList>
    </citation>
    <scope>NUCLEOTIDE SEQUENCE [LARGE SCALE GENOMIC DNA]</scope>
    <source>
        <strain evidence="3 4">22</strain>
    </source>
</reference>
<dbReference type="EMBL" id="JAHHZF010000020">
    <property type="protein sequence ID" value="MBT9293093.1"/>
    <property type="molecule type" value="Genomic_DNA"/>
</dbReference>
<protein>
    <recommendedName>
        <fullName evidence="2">Antitoxin</fullName>
    </recommendedName>
</protein>
<evidence type="ECO:0000313" key="4">
    <source>
        <dbReference type="Proteomes" id="UP000766595"/>
    </source>
</evidence>
<dbReference type="NCBIfam" id="TIGR01552">
    <property type="entry name" value="phd_fam"/>
    <property type="match status" value="1"/>
</dbReference>
<evidence type="ECO:0000313" key="3">
    <source>
        <dbReference type="EMBL" id="MBT9293093.1"/>
    </source>
</evidence>
<accession>A0A947D9N3</accession>